<dbReference type="InterPro" id="IPR036188">
    <property type="entry name" value="FAD/NAD-bd_sf"/>
</dbReference>
<name>A0A6N1VHP5_9HYPH</name>
<dbReference type="KEGG" id="orm:HTY61_02695"/>
<dbReference type="InterPro" id="IPR002937">
    <property type="entry name" value="Amino_oxidase"/>
</dbReference>
<gene>
    <name evidence="2" type="ORF">HTY61_02695</name>
</gene>
<organism evidence="2 3">
    <name type="scientific">Oricola thermophila</name>
    <dbReference type="NCBI Taxonomy" id="2742145"/>
    <lineage>
        <taxon>Bacteria</taxon>
        <taxon>Pseudomonadati</taxon>
        <taxon>Pseudomonadota</taxon>
        <taxon>Alphaproteobacteria</taxon>
        <taxon>Hyphomicrobiales</taxon>
        <taxon>Ahrensiaceae</taxon>
        <taxon>Oricola</taxon>
    </lineage>
</organism>
<evidence type="ECO:0000313" key="3">
    <source>
        <dbReference type="Proteomes" id="UP000509367"/>
    </source>
</evidence>
<reference evidence="2 3" key="1">
    <citation type="submission" date="2020-06" db="EMBL/GenBank/DDBJ databases">
        <title>Oricola thermophila sp. nov. isolated from a tidal sediments.</title>
        <authorList>
            <person name="Kwon K.K."/>
            <person name="Yang S.-H."/>
            <person name="Park M.-J."/>
        </authorList>
    </citation>
    <scope>NUCLEOTIDE SEQUENCE [LARGE SCALE GENOMIC DNA]</scope>
    <source>
        <strain evidence="2 3">MEBiC13590</strain>
    </source>
</reference>
<proteinExistence type="predicted"/>
<protein>
    <submittedName>
        <fullName evidence="2">FAD-dependent oxidoreductase</fullName>
    </submittedName>
</protein>
<evidence type="ECO:0000313" key="2">
    <source>
        <dbReference type="EMBL" id="QKV20496.1"/>
    </source>
</evidence>
<feature type="domain" description="Amine oxidase" evidence="1">
    <location>
        <begin position="10"/>
        <end position="297"/>
    </location>
</feature>
<dbReference type="Gene3D" id="3.50.50.60">
    <property type="entry name" value="FAD/NAD(P)-binding domain"/>
    <property type="match status" value="1"/>
</dbReference>
<dbReference type="Pfam" id="PF01593">
    <property type="entry name" value="Amino_oxidase"/>
    <property type="match status" value="1"/>
</dbReference>
<dbReference type="AlphaFoldDB" id="A0A6N1VHP5"/>
<keyword evidence="3" id="KW-1185">Reference proteome</keyword>
<accession>A0A6N1VHP5</accession>
<evidence type="ECO:0000259" key="1">
    <source>
        <dbReference type="Pfam" id="PF01593"/>
    </source>
</evidence>
<dbReference type="Proteomes" id="UP000509367">
    <property type="component" value="Chromosome"/>
</dbReference>
<dbReference type="GO" id="GO:0016491">
    <property type="term" value="F:oxidoreductase activity"/>
    <property type="evidence" value="ECO:0007669"/>
    <property type="project" value="InterPro"/>
</dbReference>
<dbReference type="PANTHER" id="PTHR42923:SF17">
    <property type="entry name" value="AMINE OXIDASE DOMAIN-CONTAINING PROTEIN"/>
    <property type="match status" value="1"/>
</dbReference>
<dbReference type="EMBL" id="CP054836">
    <property type="protein sequence ID" value="QKV20496.1"/>
    <property type="molecule type" value="Genomic_DNA"/>
</dbReference>
<sequence length="438" mass="49396">MKIAVVGSGIAGLSAAWLLSRKHNVTLYEANDRLGGHTNTLDVDTPEGRVAVDTGFIVYNRQNYPNLSALFDRLGVATNETEMSFAFSLGNGAYEYSGSGVHGFFGQWRNTVSRRHWRLLRDISRFFSTARARIETLPSDMSLGDFLHSEGYSPWFVTDHIVPMGAAIWSTNARDMLRFPARSFVDFYDNHGMLQFAQPAYWRTVTGGSRNYVARLIADSDMEIVSGAAVRRLVRHSDYVLVCDERGVSRPFDHVVIASHADQALAMLDRPDDAEAKILSGFRYQDNLAVLHRDRRWMPRRRRLWSSWNYIASADPGEGLCVTYWMNRLQRLDTKTDLFVTLNPTAPIHAKAVDAEIPYRHPVFDGRSARAQREMWSIQGSRRTWFCGSYLGYGFHEDGIQSGLAVAEMLGGTRRPWDVENESGRLSLPAGRGLEAAE</sequence>
<dbReference type="InterPro" id="IPR050464">
    <property type="entry name" value="Zeta_carotene_desat/Oxidored"/>
</dbReference>
<dbReference type="SUPFAM" id="SSF51905">
    <property type="entry name" value="FAD/NAD(P)-binding domain"/>
    <property type="match status" value="1"/>
</dbReference>
<dbReference type="PANTHER" id="PTHR42923">
    <property type="entry name" value="PROTOPORPHYRINOGEN OXIDASE"/>
    <property type="match status" value="1"/>
</dbReference>